<dbReference type="Pfam" id="PF14450">
    <property type="entry name" value="FtsA"/>
    <property type="match status" value="1"/>
</dbReference>
<comment type="similarity">
    <text evidence="5 6">Belongs to the FtsA/MreB family.</text>
</comment>
<evidence type="ECO:0000256" key="1">
    <source>
        <dbReference type="ARBA" id="ARBA00022475"/>
    </source>
</evidence>
<evidence type="ECO:0000256" key="4">
    <source>
        <dbReference type="ARBA" id="ARBA00023306"/>
    </source>
</evidence>
<dbReference type="InterPro" id="IPR050696">
    <property type="entry name" value="FtsA/MreB"/>
</dbReference>
<comment type="subunit">
    <text evidence="5">Self-interacts. Interacts with FtsZ.</text>
</comment>
<dbReference type="NCBIfam" id="TIGR01174">
    <property type="entry name" value="ftsA"/>
    <property type="match status" value="1"/>
</dbReference>
<dbReference type="HOGENOM" id="CLU_037850_4_0_10"/>
<dbReference type="InterPro" id="IPR003494">
    <property type="entry name" value="SHS2_FtsA"/>
</dbReference>
<evidence type="ECO:0000259" key="7">
    <source>
        <dbReference type="SMART" id="SM00842"/>
    </source>
</evidence>
<dbReference type="Proteomes" id="UP000032417">
    <property type="component" value="Chromosome 1"/>
</dbReference>
<keyword evidence="4 5" id="KW-0131">Cell cycle</keyword>
<comment type="function">
    <text evidence="5 6">Cell division protein that is involved in the assembly of the Z ring. May serve as a membrane anchor for the Z ring.</text>
</comment>
<evidence type="ECO:0000256" key="3">
    <source>
        <dbReference type="ARBA" id="ARBA00023136"/>
    </source>
</evidence>
<protein>
    <recommendedName>
        <fullName evidence="5 6">Cell division protein FtsA</fullName>
    </recommendedName>
</protein>
<dbReference type="HAMAP" id="MF_02033">
    <property type="entry name" value="FtsA"/>
    <property type="match status" value="1"/>
</dbReference>
<dbReference type="KEGG" id="pbt:ING2E5B_0231"/>
<sequence length="437" mass="48736">MTQSEFIAVIDLGTYKIKGVVARRNDNNVFSILESKTIDSGNSIRRGMVYNIEETGASVRKLMTMLENSIDQKIGKVYVSLNGQSLHTMEVRDTKQLSTGGIVSEEVIKQLQESAEKFTPDLKRNYAVADVEYYIDGKQELNPVGVAGTQIEAAYRIVTGRPNLLSNIEKSFSDKAKLPIAGYVIGALASAAIALNDEEKELGCAFVDFGAGTTTLSIYKNGILKRMVVIPFGGKNITKDICALNITENDAEQLKIKFGKAYENHESPFFTSPFSSKPDVDLTELNRVIGLRLDEISANLKEQIRLSGLENELGSGMIITGGASQLKNMTDYLTHKFKMPVRKATAKKTFINNASELINDPSFTQVLGMLLFGKESCHYEDRHVYNEYDEEEFSKESEKKEYRETAKAVKKTKKTQKPGLFSKFGDMFENMFSDEDE</sequence>
<dbReference type="Gene3D" id="3.30.420.40">
    <property type="match status" value="2"/>
</dbReference>
<keyword evidence="3 5" id="KW-0472">Membrane</keyword>
<keyword evidence="9" id="KW-1185">Reference proteome</keyword>
<dbReference type="PANTHER" id="PTHR32432:SF4">
    <property type="entry name" value="CELL DIVISION PROTEIN FTSA"/>
    <property type="match status" value="1"/>
</dbReference>
<comment type="subcellular location">
    <subcellularLocation>
        <location evidence="5">Cell membrane</location>
        <topology evidence="5">Peripheral membrane protein</topology>
        <orientation evidence="5">Cytoplasmic side</orientation>
    </subcellularLocation>
    <text evidence="5">Localizes to the Z ring in an FtsZ-dependent manner. Targeted to the membrane through a conserved C-terminal amphipathic helix.</text>
</comment>
<keyword evidence="1 5" id="KW-1003">Cell membrane</keyword>
<proteinExistence type="inferred from homology"/>
<dbReference type="SMART" id="SM00842">
    <property type="entry name" value="FtsA"/>
    <property type="match status" value="1"/>
</dbReference>
<dbReference type="GO" id="GO:0032153">
    <property type="term" value="C:cell division site"/>
    <property type="evidence" value="ECO:0007669"/>
    <property type="project" value="UniProtKB-UniRule"/>
</dbReference>
<accession>A0A098BXW0</accession>
<evidence type="ECO:0000313" key="9">
    <source>
        <dbReference type="Proteomes" id="UP000032417"/>
    </source>
</evidence>
<dbReference type="AlphaFoldDB" id="A0A098BXW0"/>
<dbReference type="PIRSF" id="PIRSF003101">
    <property type="entry name" value="FtsA"/>
    <property type="match status" value="1"/>
</dbReference>
<keyword evidence="2 5" id="KW-0132">Cell division</keyword>
<evidence type="ECO:0000256" key="2">
    <source>
        <dbReference type="ARBA" id="ARBA00022618"/>
    </source>
</evidence>
<dbReference type="OrthoDB" id="9768127at2"/>
<dbReference type="STRING" id="1562970.ING2E5B_0231"/>
<evidence type="ECO:0000256" key="5">
    <source>
        <dbReference type="HAMAP-Rule" id="MF_02033"/>
    </source>
</evidence>
<reference evidence="8 9" key="1">
    <citation type="submission" date="2014-08" db="EMBL/GenBank/DDBJ databases">
        <authorList>
            <person name="Wibberg D."/>
        </authorList>
    </citation>
    <scope>NUCLEOTIDE SEQUENCE [LARGE SCALE GENOMIC DNA]</scope>
    <source>
        <strain evidence="9">ING2-E5B</strain>
    </source>
</reference>
<dbReference type="GO" id="GO:0043093">
    <property type="term" value="P:FtsZ-dependent cytokinesis"/>
    <property type="evidence" value="ECO:0007669"/>
    <property type="project" value="UniProtKB-UniRule"/>
</dbReference>
<evidence type="ECO:0000256" key="6">
    <source>
        <dbReference type="PIRNR" id="PIRNR003101"/>
    </source>
</evidence>
<dbReference type="InterPro" id="IPR043129">
    <property type="entry name" value="ATPase_NBD"/>
</dbReference>
<feature type="domain" description="SHS2" evidence="7">
    <location>
        <begin position="7"/>
        <end position="194"/>
    </location>
</feature>
<dbReference type="CDD" id="cd24048">
    <property type="entry name" value="ASKHA_NBD_FtsA"/>
    <property type="match status" value="1"/>
</dbReference>
<dbReference type="SUPFAM" id="SSF53067">
    <property type="entry name" value="Actin-like ATPase domain"/>
    <property type="match status" value="2"/>
</dbReference>
<name>A0A098BXW0_9BACT</name>
<evidence type="ECO:0000313" key="8">
    <source>
        <dbReference type="EMBL" id="CEA15001.1"/>
    </source>
</evidence>
<organism evidence="8 9">
    <name type="scientific">Fermentimonas caenicola</name>
    <dbReference type="NCBI Taxonomy" id="1562970"/>
    <lineage>
        <taxon>Bacteria</taxon>
        <taxon>Pseudomonadati</taxon>
        <taxon>Bacteroidota</taxon>
        <taxon>Bacteroidia</taxon>
        <taxon>Bacteroidales</taxon>
        <taxon>Dysgonomonadaceae</taxon>
        <taxon>Fermentimonas</taxon>
    </lineage>
</organism>
<dbReference type="PANTHER" id="PTHR32432">
    <property type="entry name" value="CELL DIVISION PROTEIN FTSA-RELATED"/>
    <property type="match status" value="1"/>
</dbReference>
<gene>
    <name evidence="5 8" type="primary">ftsA</name>
    <name evidence="8" type="ORF">ING2E5B_0231</name>
</gene>
<dbReference type="InterPro" id="IPR020823">
    <property type="entry name" value="Cell_div_FtsA"/>
</dbReference>
<dbReference type="EMBL" id="LN515532">
    <property type="protein sequence ID" value="CEA15001.1"/>
    <property type="molecule type" value="Genomic_DNA"/>
</dbReference>
<dbReference type="GO" id="GO:0009898">
    <property type="term" value="C:cytoplasmic side of plasma membrane"/>
    <property type="evidence" value="ECO:0007669"/>
    <property type="project" value="UniProtKB-UniRule"/>
</dbReference>